<dbReference type="Proteomes" id="UP001597045">
    <property type="component" value="Unassembled WGS sequence"/>
</dbReference>
<sequence length="180" mass="18097">HPYDTPPLVANALLTNATPNVITDPAGSPNLLLYSPVPNGVTDTKADYNADGRGDIALNGVPGWGSIPTAFSAGNGGFNVTNAGVTDFATWSSSPGVKLLTGDYNGDGRTDIALTGVAGWGSIPVAFSNGNGTYTITNAGVADFPTWATTPGVKIVTGDFNADGRTDIALAGGNGWGSIP</sequence>
<dbReference type="Gene3D" id="2.40.128.340">
    <property type="match status" value="1"/>
</dbReference>
<evidence type="ECO:0000313" key="3">
    <source>
        <dbReference type="Proteomes" id="UP001597045"/>
    </source>
</evidence>
<dbReference type="SUPFAM" id="SSF69318">
    <property type="entry name" value="Integrin alpha N-terminal domain"/>
    <property type="match status" value="1"/>
</dbReference>
<evidence type="ECO:0000313" key="2">
    <source>
        <dbReference type="EMBL" id="MFD1052311.1"/>
    </source>
</evidence>
<gene>
    <name evidence="2" type="ORF">ACFQ1S_45400</name>
</gene>
<evidence type="ECO:0000256" key="1">
    <source>
        <dbReference type="ARBA" id="ARBA00022729"/>
    </source>
</evidence>
<accession>A0ABW3MP52</accession>
<dbReference type="Pfam" id="PF13517">
    <property type="entry name" value="FG-GAP_3"/>
    <property type="match status" value="1"/>
</dbReference>
<dbReference type="InterPro" id="IPR013517">
    <property type="entry name" value="FG-GAP"/>
</dbReference>
<dbReference type="EMBL" id="JBHTIS010004312">
    <property type="protein sequence ID" value="MFD1052311.1"/>
    <property type="molecule type" value="Genomic_DNA"/>
</dbReference>
<comment type="caution">
    <text evidence="2">The sequence shown here is derived from an EMBL/GenBank/DDBJ whole genome shotgun (WGS) entry which is preliminary data.</text>
</comment>
<reference evidence="3" key="1">
    <citation type="journal article" date="2019" name="Int. J. Syst. Evol. Microbiol.">
        <title>The Global Catalogue of Microorganisms (GCM) 10K type strain sequencing project: providing services to taxonomists for standard genome sequencing and annotation.</title>
        <authorList>
            <consortium name="The Broad Institute Genomics Platform"/>
            <consortium name="The Broad Institute Genome Sequencing Center for Infectious Disease"/>
            <person name="Wu L."/>
            <person name="Ma J."/>
        </authorList>
    </citation>
    <scope>NUCLEOTIDE SEQUENCE [LARGE SCALE GENOMIC DNA]</scope>
    <source>
        <strain evidence="3">JCM 31486</strain>
    </source>
</reference>
<feature type="non-terminal residue" evidence="2">
    <location>
        <position position="1"/>
    </location>
</feature>
<name>A0ABW3MP52_9PSEU</name>
<keyword evidence="1" id="KW-0732">Signal</keyword>
<keyword evidence="3" id="KW-1185">Reference proteome</keyword>
<protein>
    <submittedName>
        <fullName evidence="2">FG-GAP repeat domain-containing protein</fullName>
    </submittedName>
</protein>
<feature type="non-terminal residue" evidence="2">
    <location>
        <position position="180"/>
    </location>
</feature>
<organism evidence="2 3">
    <name type="scientific">Kibdelosporangium lantanae</name>
    <dbReference type="NCBI Taxonomy" id="1497396"/>
    <lineage>
        <taxon>Bacteria</taxon>
        <taxon>Bacillati</taxon>
        <taxon>Actinomycetota</taxon>
        <taxon>Actinomycetes</taxon>
        <taxon>Pseudonocardiales</taxon>
        <taxon>Pseudonocardiaceae</taxon>
        <taxon>Kibdelosporangium</taxon>
    </lineage>
</organism>
<proteinExistence type="predicted"/>
<dbReference type="InterPro" id="IPR028994">
    <property type="entry name" value="Integrin_alpha_N"/>
</dbReference>